<dbReference type="Proteomes" id="UP001303587">
    <property type="component" value="Chromosome"/>
</dbReference>
<organism evidence="1 2">
    <name type="scientific">Methanolapillus millepedarum</name>
    <dbReference type="NCBI Taxonomy" id="3028296"/>
    <lineage>
        <taxon>Archaea</taxon>
        <taxon>Methanobacteriati</taxon>
        <taxon>Methanobacteriota</taxon>
        <taxon>Stenosarchaea group</taxon>
        <taxon>Methanomicrobia</taxon>
        <taxon>Methanosarcinales</taxon>
        <taxon>Methanosarcinaceae</taxon>
        <taxon>Methanolapillus</taxon>
    </lineage>
</organism>
<reference evidence="1 2" key="1">
    <citation type="submission" date="2023-07" db="EMBL/GenBank/DDBJ databases">
        <title>Closed genoem sequence of Methanosarcinaceae archaeon Ac7.</title>
        <authorList>
            <person name="Poehlein A."/>
            <person name="Protasov E."/>
            <person name="Platt K."/>
            <person name="Reeh H."/>
            <person name="Daniel R."/>
            <person name="Brune A."/>
        </authorList>
    </citation>
    <scope>NUCLEOTIDE SEQUENCE [LARGE SCALE GENOMIC DNA]</scope>
    <source>
        <strain evidence="1 2">Ac7</strain>
    </source>
</reference>
<keyword evidence="2" id="KW-1185">Reference proteome</keyword>
<dbReference type="EMBL" id="CP131060">
    <property type="protein sequence ID" value="WNY24984.1"/>
    <property type="molecule type" value="Genomic_DNA"/>
</dbReference>
<evidence type="ECO:0000313" key="2">
    <source>
        <dbReference type="Proteomes" id="UP001303587"/>
    </source>
</evidence>
<accession>A0AA96V1Z3</accession>
<proteinExistence type="predicted"/>
<sequence>MRRLRKLRKSSGLLSSMPFKLFLCVAGGVRARYGDTFSFLFKNRAQLYNNSKKEFERIQSLKLKPDVFGGAAQFFLNPKELVVFGRPFSPGRSAGLNHVGTKRHG</sequence>
<protein>
    <submittedName>
        <fullName evidence="1">Uncharacterized protein</fullName>
    </submittedName>
</protein>
<dbReference type="AlphaFoldDB" id="A0AA96V1Z3"/>
<evidence type="ECO:0000313" key="1">
    <source>
        <dbReference type="EMBL" id="WNY24984.1"/>
    </source>
</evidence>
<gene>
    <name evidence="1" type="ORF">MsAc7_05160</name>
</gene>
<name>A0AA96V1Z3_9EURY</name>